<dbReference type="SUPFAM" id="SSF161070">
    <property type="entry name" value="SNF-like"/>
    <property type="match status" value="1"/>
</dbReference>
<feature type="transmembrane region" description="Helical" evidence="8">
    <location>
        <begin position="207"/>
        <end position="228"/>
    </location>
</feature>
<feature type="transmembrane region" description="Helical" evidence="8">
    <location>
        <begin position="316"/>
        <end position="337"/>
    </location>
</feature>
<keyword evidence="10" id="KW-1185">Reference proteome</keyword>
<name>A0A8C3PIF7_9CHAR</name>
<dbReference type="InterPro" id="IPR037272">
    <property type="entry name" value="SNS_sf"/>
</dbReference>
<keyword evidence="5 8" id="KW-0472">Membrane</keyword>
<feature type="transmembrane region" description="Helical" evidence="8">
    <location>
        <begin position="375"/>
        <end position="396"/>
    </location>
</feature>
<dbReference type="PROSITE" id="PS50267">
    <property type="entry name" value="NA_NEUROTRAN_SYMP_3"/>
    <property type="match status" value="1"/>
</dbReference>
<feature type="transmembrane region" description="Helical" evidence="8">
    <location>
        <begin position="449"/>
        <end position="472"/>
    </location>
</feature>
<evidence type="ECO:0000256" key="2">
    <source>
        <dbReference type="ARBA" id="ARBA00022448"/>
    </source>
</evidence>
<comment type="similarity">
    <text evidence="7">Belongs to the sodium:neurotransmitter symporter (SNF) (TC 2.A.22) family.</text>
</comment>
<dbReference type="AlphaFoldDB" id="A0A8C3PIF7"/>
<feature type="binding site" evidence="6">
    <location>
        <position position="390"/>
    </location>
    <ligand>
        <name>Na(+)</name>
        <dbReference type="ChEBI" id="CHEBI:29101"/>
        <label>1</label>
    </ligand>
</feature>
<keyword evidence="3 7" id="KW-0812">Transmembrane</keyword>
<feature type="binding site" evidence="6">
    <location>
        <position position="290"/>
    </location>
    <ligand>
        <name>Na(+)</name>
        <dbReference type="ChEBI" id="CHEBI:29101"/>
        <label>1</label>
    </ligand>
</feature>
<dbReference type="Pfam" id="PF00209">
    <property type="entry name" value="SNF"/>
    <property type="match status" value="1"/>
</dbReference>
<reference evidence="9" key="2">
    <citation type="submission" date="2025-09" db="UniProtKB">
        <authorList>
            <consortium name="Ensembl"/>
        </authorList>
    </citation>
    <scope>IDENTIFICATION</scope>
</reference>
<evidence type="ECO:0000256" key="7">
    <source>
        <dbReference type="RuleBase" id="RU003732"/>
    </source>
</evidence>
<feature type="transmembrane region" description="Helical" evidence="8">
    <location>
        <begin position="417"/>
        <end position="443"/>
    </location>
</feature>
<dbReference type="GO" id="GO:0005283">
    <property type="term" value="F:amino acid:sodium symporter activity"/>
    <property type="evidence" value="ECO:0007669"/>
    <property type="project" value="TreeGrafter"/>
</dbReference>
<evidence type="ECO:0000256" key="6">
    <source>
        <dbReference type="PIRSR" id="PIRSR600175-1"/>
    </source>
</evidence>
<feature type="transmembrane region" description="Helical" evidence="8">
    <location>
        <begin position="524"/>
        <end position="547"/>
    </location>
</feature>
<dbReference type="GO" id="GO:0089718">
    <property type="term" value="P:amino acid import across plasma membrane"/>
    <property type="evidence" value="ECO:0007669"/>
    <property type="project" value="TreeGrafter"/>
</dbReference>
<dbReference type="GO" id="GO:0046872">
    <property type="term" value="F:metal ion binding"/>
    <property type="evidence" value="ECO:0007669"/>
    <property type="project" value="UniProtKB-KW"/>
</dbReference>
<keyword evidence="4 8" id="KW-1133">Transmembrane helix</keyword>
<dbReference type="PANTHER" id="PTHR11616:SF318">
    <property type="entry name" value="TRANSPORTER"/>
    <property type="match status" value="1"/>
</dbReference>
<feature type="binding site" evidence="6">
    <location>
        <position position="387"/>
    </location>
    <ligand>
        <name>Na(+)</name>
        <dbReference type="ChEBI" id="CHEBI:29101"/>
        <label>1</label>
    </ligand>
</feature>
<evidence type="ECO:0000313" key="9">
    <source>
        <dbReference type="Ensembl" id="ENSCPGP00000004272.1"/>
    </source>
</evidence>
<sequence>MGLGCWHSPAAGCAEGYRILAPSLPRETWASKYEFLLSCLGYCVGLGNIWRFPYLCYRNGGGIFLIPYFIMLFIMGLPLFLMELSLGQARGLQGADLSSPSPRAGVGVAMLIVASLVSLYYNVIIAWAFYYLGSSFQSPLPWSCRAPRNADLSQVGVPRGWQSCGGCVLQNTSRTTGWVSASEVFWNEQVLGVTHSSGLGDPGPVQWPLALCLLAAWTLVFLCMLKGIRSSGKVVYFTATFPYLVILILIIRGATLEGSLSGIRFYLSSDWSRLRSAQVWSDAASQIFYSLGIGFGGLLSMASYNRFDNNVIRDTLVIAIGNCCTSFFAGFAIFSVLGHMAWKKNVPVGSIVASGPGLAFVAYPEALSLLPGSPFWSILFFLMLLTLGVDTLFGNIEGITTAILDEFPALRDWRRKTVLLGVLCTSFYLLGLLLVTQGGIFWFTLIDTYSTGFGLIIVALFMCLGIAFCYGVDQFCRDIMDMICWCPPWCSHMLGYFKVCWAFFTPCLLLVSTDVPLRYGTYKYPSWGTSLGVCMGLLTCLQIPLWATVALCRESGTLSDVSVGAAESKPPSPGQVPVCPSWAGTRVVQASGARATPGQAWSLRWPRVQECVCCCGNKAPFSRAGDVPRSAAACVCVCGGGSAGHPHAAGHHHQPGPSRGCRAVRAGMDLCHHRPGNPR</sequence>
<feature type="binding site" evidence="6">
    <location>
        <position position="44"/>
    </location>
    <ligand>
        <name>Na(+)</name>
        <dbReference type="ChEBI" id="CHEBI:29101"/>
        <label>2</label>
    </ligand>
</feature>
<evidence type="ECO:0000256" key="5">
    <source>
        <dbReference type="ARBA" id="ARBA00023136"/>
    </source>
</evidence>
<keyword evidence="2 7" id="KW-0813">Transport</keyword>
<feature type="transmembrane region" description="Helical" evidence="8">
    <location>
        <begin position="240"/>
        <end position="267"/>
    </location>
</feature>
<dbReference type="Ensembl" id="ENSCPGT00000004706.1">
    <property type="protein sequence ID" value="ENSCPGP00000004272.1"/>
    <property type="gene ID" value="ENSCPGG00000003143.1"/>
</dbReference>
<evidence type="ECO:0000256" key="1">
    <source>
        <dbReference type="ARBA" id="ARBA00004141"/>
    </source>
</evidence>
<feature type="binding site" evidence="6">
    <location>
        <position position="48"/>
    </location>
    <ligand>
        <name>Na(+)</name>
        <dbReference type="ChEBI" id="CHEBI:29101"/>
        <label>1</label>
    </ligand>
</feature>
<feature type="transmembrane region" description="Helical" evidence="8">
    <location>
        <begin position="287"/>
        <end position="304"/>
    </location>
</feature>
<feature type="transmembrane region" description="Helical" evidence="8">
    <location>
        <begin position="33"/>
        <end position="50"/>
    </location>
</feature>
<feature type="binding site" evidence="6">
    <location>
        <position position="41"/>
    </location>
    <ligand>
        <name>Na(+)</name>
        <dbReference type="ChEBI" id="CHEBI:29101"/>
        <label>1</label>
    </ligand>
</feature>
<keyword evidence="6" id="KW-0479">Metal-binding</keyword>
<feature type="transmembrane region" description="Helical" evidence="8">
    <location>
        <begin position="493"/>
        <end position="512"/>
    </location>
</feature>
<evidence type="ECO:0000256" key="8">
    <source>
        <dbReference type="SAM" id="Phobius"/>
    </source>
</evidence>
<keyword evidence="7" id="KW-0769">Symport</keyword>
<evidence type="ECO:0000256" key="3">
    <source>
        <dbReference type="ARBA" id="ARBA00022692"/>
    </source>
</evidence>
<protein>
    <recommendedName>
        <fullName evidence="7">Transporter</fullName>
    </recommendedName>
</protein>
<feature type="transmembrane region" description="Helical" evidence="8">
    <location>
        <begin position="62"/>
        <end position="84"/>
    </location>
</feature>
<evidence type="ECO:0000313" key="10">
    <source>
        <dbReference type="Proteomes" id="UP000694419"/>
    </source>
</evidence>
<keyword evidence="6" id="KW-0915">Sodium</keyword>
<dbReference type="PROSITE" id="PS00610">
    <property type="entry name" value="NA_NEUROTRAN_SYMP_1"/>
    <property type="match status" value="1"/>
</dbReference>
<dbReference type="PANTHER" id="PTHR11616">
    <property type="entry name" value="SODIUM/CHLORIDE DEPENDENT TRANSPORTER"/>
    <property type="match status" value="1"/>
</dbReference>
<feature type="binding site" evidence="6">
    <location>
        <position position="322"/>
    </location>
    <ligand>
        <name>Na(+)</name>
        <dbReference type="ChEBI" id="CHEBI:29101"/>
        <label>1</label>
    </ligand>
</feature>
<dbReference type="NCBIfam" id="NF037979">
    <property type="entry name" value="Na_transp"/>
    <property type="match status" value="1"/>
</dbReference>
<accession>A0A8C3PIF7</accession>
<dbReference type="InterPro" id="IPR000175">
    <property type="entry name" value="Na/ntran_symport"/>
</dbReference>
<dbReference type="GO" id="GO:0005886">
    <property type="term" value="C:plasma membrane"/>
    <property type="evidence" value="ECO:0007669"/>
    <property type="project" value="TreeGrafter"/>
</dbReference>
<evidence type="ECO:0000256" key="4">
    <source>
        <dbReference type="ARBA" id="ARBA00022989"/>
    </source>
</evidence>
<proteinExistence type="inferred from homology"/>
<dbReference type="PRINTS" id="PR00176">
    <property type="entry name" value="NANEUSMPORT"/>
</dbReference>
<dbReference type="Proteomes" id="UP000694419">
    <property type="component" value="Unplaced"/>
</dbReference>
<reference evidence="9" key="1">
    <citation type="submission" date="2025-08" db="UniProtKB">
        <authorList>
            <consortium name="Ensembl"/>
        </authorList>
    </citation>
    <scope>IDENTIFICATION</scope>
</reference>
<organism evidence="9 10">
    <name type="scientific">Calidris pygmaea</name>
    <name type="common">Spoon-billed sandpiper</name>
    <dbReference type="NCBI Taxonomy" id="425635"/>
    <lineage>
        <taxon>Eukaryota</taxon>
        <taxon>Metazoa</taxon>
        <taxon>Chordata</taxon>
        <taxon>Craniata</taxon>
        <taxon>Vertebrata</taxon>
        <taxon>Euteleostomi</taxon>
        <taxon>Archelosauria</taxon>
        <taxon>Archosauria</taxon>
        <taxon>Dinosauria</taxon>
        <taxon>Saurischia</taxon>
        <taxon>Theropoda</taxon>
        <taxon>Coelurosauria</taxon>
        <taxon>Aves</taxon>
        <taxon>Neognathae</taxon>
        <taxon>Neoaves</taxon>
        <taxon>Charadriiformes</taxon>
        <taxon>Scolopacidae</taxon>
        <taxon>Calidris</taxon>
    </lineage>
</organism>
<feature type="transmembrane region" description="Helical" evidence="8">
    <location>
        <begin position="105"/>
        <end position="132"/>
    </location>
</feature>
<comment type="subcellular location">
    <subcellularLocation>
        <location evidence="1">Membrane</location>
        <topology evidence="1">Multi-pass membrane protein</topology>
    </subcellularLocation>
</comment>